<reference evidence="5 6" key="1">
    <citation type="submission" date="2018-05" db="EMBL/GenBank/DDBJ databases">
        <title>Whole genome sequencing of Paracoccus thiocyanatus SST.</title>
        <authorList>
            <person name="Ghosh W."/>
            <person name="Rameez M.J."/>
            <person name="Roy C."/>
        </authorList>
    </citation>
    <scope>NUCLEOTIDE SEQUENCE [LARGE SCALE GENOMIC DNA]</scope>
    <source>
        <strain evidence="5 6">SST</strain>
    </source>
</reference>
<dbReference type="GO" id="GO:0004764">
    <property type="term" value="F:shikimate 3-dehydrogenase (NADP+) activity"/>
    <property type="evidence" value="ECO:0007669"/>
    <property type="project" value="InterPro"/>
</dbReference>
<dbReference type="Gene3D" id="3.40.50.10860">
    <property type="entry name" value="Leucine Dehydrogenase, chain A, domain 1"/>
    <property type="match status" value="1"/>
</dbReference>
<dbReference type="PANTHER" id="PTHR21089">
    <property type="entry name" value="SHIKIMATE DEHYDROGENASE"/>
    <property type="match status" value="1"/>
</dbReference>
<comment type="caution">
    <text evidence="5">The sequence shown here is derived from an EMBL/GenBank/DDBJ whole genome shotgun (WGS) entry which is preliminary data.</text>
</comment>
<proteinExistence type="predicted"/>
<dbReference type="Proteomes" id="UP000256679">
    <property type="component" value="Unassembled WGS sequence"/>
</dbReference>
<accession>A0A3D8PHL0</accession>
<comment type="pathway">
    <text evidence="1">Metabolic intermediate biosynthesis; chorismate biosynthesis; chorismate from D-erythrose 4-phosphate and phosphoenolpyruvate: step 4/7.</text>
</comment>
<evidence type="ECO:0000256" key="1">
    <source>
        <dbReference type="ARBA" id="ARBA00004871"/>
    </source>
</evidence>
<dbReference type="InterPro" id="IPR046346">
    <property type="entry name" value="Aminoacid_DH-like_N_sf"/>
</dbReference>
<keyword evidence="3" id="KW-0057">Aromatic amino acid biosynthesis</keyword>
<dbReference type="AlphaFoldDB" id="A0A3D8PHL0"/>
<dbReference type="SUPFAM" id="SSF53223">
    <property type="entry name" value="Aminoacid dehydrogenase-like, N-terminal domain"/>
    <property type="match status" value="1"/>
</dbReference>
<evidence type="ECO:0000313" key="5">
    <source>
        <dbReference type="EMBL" id="RDW14731.1"/>
    </source>
</evidence>
<dbReference type="PANTHER" id="PTHR21089:SF1">
    <property type="entry name" value="BIFUNCTIONAL 3-DEHYDROQUINATE DEHYDRATASE_SHIKIMATE DEHYDROGENASE, CHLOROPLASTIC"/>
    <property type="match status" value="1"/>
</dbReference>
<evidence type="ECO:0000259" key="4">
    <source>
        <dbReference type="Pfam" id="PF08501"/>
    </source>
</evidence>
<dbReference type="InterPro" id="IPR036291">
    <property type="entry name" value="NAD(P)-bd_dom_sf"/>
</dbReference>
<name>A0A3D8PHL0_9RHOB</name>
<keyword evidence="6" id="KW-1185">Reference proteome</keyword>
<dbReference type="GO" id="GO:0050661">
    <property type="term" value="F:NADP binding"/>
    <property type="evidence" value="ECO:0007669"/>
    <property type="project" value="TreeGrafter"/>
</dbReference>
<dbReference type="EMBL" id="QFCQ01000003">
    <property type="protein sequence ID" value="RDW14731.1"/>
    <property type="molecule type" value="Genomic_DNA"/>
</dbReference>
<evidence type="ECO:0000256" key="2">
    <source>
        <dbReference type="ARBA" id="ARBA00023002"/>
    </source>
</evidence>
<protein>
    <submittedName>
        <fullName evidence="5">Shikimate dehydrogenase</fullName>
    </submittedName>
</protein>
<dbReference type="InterPro" id="IPR022893">
    <property type="entry name" value="Shikimate_DH_fam"/>
</dbReference>
<evidence type="ECO:0000256" key="3">
    <source>
        <dbReference type="ARBA" id="ARBA00023141"/>
    </source>
</evidence>
<organism evidence="5 6">
    <name type="scientific">Paracoccus thiocyanatus</name>
    <dbReference type="NCBI Taxonomy" id="34006"/>
    <lineage>
        <taxon>Bacteria</taxon>
        <taxon>Pseudomonadati</taxon>
        <taxon>Pseudomonadota</taxon>
        <taxon>Alphaproteobacteria</taxon>
        <taxon>Rhodobacterales</taxon>
        <taxon>Paracoccaceae</taxon>
        <taxon>Paracoccus</taxon>
    </lineage>
</organism>
<dbReference type="Pfam" id="PF08501">
    <property type="entry name" value="Shikimate_dh_N"/>
    <property type="match status" value="1"/>
</dbReference>
<dbReference type="Gene3D" id="3.40.50.720">
    <property type="entry name" value="NAD(P)-binding Rossmann-like Domain"/>
    <property type="match status" value="1"/>
</dbReference>
<keyword evidence="3" id="KW-0028">Amino-acid biosynthesis</keyword>
<dbReference type="GO" id="GO:0009423">
    <property type="term" value="P:chorismate biosynthetic process"/>
    <property type="evidence" value="ECO:0007669"/>
    <property type="project" value="TreeGrafter"/>
</dbReference>
<feature type="domain" description="Shikimate dehydrogenase substrate binding N-terminal" evidence="4">
    <location>
        <begin position="21"/>
        <end position="102"/>
    </location>
</feature>
<dbReference type="CDD" id="cd01065">
    <property type="entry name" value="NAD_bind_Shikimate_DH"/>
    <property type="match status" value="1"/>
</dbReference>
<evidence type="ECO:0000313" key="6">
    <source>
        <dbReference type="Proteomes" id="UP000256679"/>
    </source>
</evidence>
<dbReference type="InterPro" id="IPR013708">
    <property type="entry name" value="Shikimate_DH-bd_N"/>
</dbReference>
<dbReference type="SUPFAM" id="SSF51735">
    <property type="entry name" value="NAD(P)-binding Rossmann-fold domains"/>
    <property type="match status" value="1"/>
</dbReference>
<sequence length="274" mass="27996">MREDGVIHGIPFTGRTRVSFLIGSPIAQVLAPGRLTGLLRRAGRDAILVPLEVLPERLAATVAALKAAPNVAAILVTLPHKTPVAALCDRLSPAARFLDAVNACRRAPDGTWEGDNFDGAGMAAAILGAGGRIEGAQVHMVGAGAAATSIAVALLDRGAAGLSFNDILPEAEARLLAILSPAYGPRVSVARAQAAADADIIVNASHCGLHAGDPLPVPVDCLREGQLVADVITDPLDTPLLEAARARGCATVSGGDMLDGQLRLLASFAEGEEI</sequence>
<gene>
    <name evidence="5" type="ORF">DIE28_00935</name>
</gene>
<dbReference type="GO" id="GO:0019632">
    <property type="term" value="P:shikimate metabolic process"/>
    <property type="evidence" value="ECO:0007669"/>
    <property type="project" value="TreeGrafter"/>
</dbReference>
<dbReference type="GO" id="GO:0005829">
    <property type="term" value="C:cytosol"/>
    <property type="evidence" value="ECO:0007669"/>
    <property type="project" value="TreeGrafter"/>
</dbReference>
<keyword evidence="2" id="KW-0560">Oxidoreductase</keyword>
<dbReference type="GO" id="GO:0009073">
    <property type="term" value="P:aromatic amino acid family biosynthetic process"/>
    <property type="evidence" value="ECO:0007669"/>
    <property type="project" value="UniProtKB-KW"/>
</dbReference>